<evidence type="ECO:0000256" key="13">
    <source>
        <dbReference type="ARBA" id="ARBA00025437"/>
    </source>
</evidence>
<dbReference type="Gene3D" id="3.10.28.10">
    <property type="entry name" value="Homing endonucleases"/>
    <property type="match status" value="1"/>
</dbReference>
<dbReference type="PANTHER" id="PTHR43371:SF1">
    <property type="entry name" value="RIBONUCLEOSIDE-DIPHOSPHATE REDUCTASE"/>
    <property type="match status" value="1"/>
</dbReference>
<organism evidence="18">
    <name type="scientific">uncultured Solirubrobacteraceae bacterium</name>
    <dbReference type="NCBI Taxonomy" id="1162706"/>
    <lineage>
        <taxon>Bacteria</taxon>
        <taxon>Bacillati</taxon>
        <taxon>Actinomycetota</taxon>
        <taxon>Thermoleophilia</taxon>
        <taxon>Solirubrobacterales</taxon>
        <taxon>Solirubrobacteraceae</taxon>
        <taxon>environmental samples</taxon>
    </lineage>
</organism>
<evidence type="ECO:0000256" key="14">
    <source>
        <dbReference type="ARBA" id="ARBA00047754"/>
    </source>
</evidence>
<evidence type="ECO:0000256" key="2">
    <source>
        <dbReference type="ARBA" id="ARBA00007405"/>
    </source>
</evidence>
<evidence type="ECO:0000259" key="17">
    <source>
        <dbReference type="PROSITE" id="PS50819"/>
    </source>
</evidence>
<dbReference type="PROSITE" id="PS50817">
    <property type="entry name" value="INTEIN_N_TER"/>
    <property type="match status" value="1"/>
</dbReference>
<dbReference type="GO" id="GO:0031419">
    <property type="term" value="F:cobalamin binding"/>
    <property type="evidence" value="ECO:0007669"/>
    <property type="project" value="UniProtKB-KW"/>
</dbReference>
<dbReference type="GO" id="GO:0016539">
    <property type="term" value="P:intein-mediated protein splicing"/>
    <property type="evidence" value="ECO:0007669"/>
    <property type="project" value="InterPro"/>
</dbReference>
<keyword evidence="5 15" id="KW-0846">Cobalamin</keyword>
<evidence type="ECO:0000256" key="1">
    <source>
        <dbReference type="ARBA" id="ARBA00001922"/>
    </source>
</evidence>
<feature type="region of interest" description="Disordered" evidence="16">
    <location>
        <begin position="1258"/>
        <end position="1314"/>
    </location>
</feature>
<keyword evidence="9" id="KW-0651">Protein splicing</keyword>
<evidence type="ECO:0000256" key="11">
    <source>
        <dbReference type="ARBA" id="ARBA00023157"/>
    </source>
</evidence>
<dbReference type="EC" id="1.17.4.1" evidence="3 15"/>
<keyword evidence="11" id="KW-1015">Disulfide bond</keyword>
<dbReference type="InterPro" id="IPR027434">
    <property type="entry name" value="Homing_endonucl"/>
</dbReference>
<dbReference type="InterPro" id="IPR024434">
    <property type="entry name" value="TSCPD_dom"/>
</dbReference>
<comment type="catalytic activity">
    <reaction evidence="14 15">
        <text>a 2'-deoxyribonucleoside 5'-diphosphate + [thioredoxin]-disulfide + H2O = a ribonucleoside 5'-diphosphate + [thioredoxin]-dithiol</text>
        <dbReference type="Rhea" id="RHEA:23252"/>
        <dbReference type="Rhea" id="RHEA-COMP:10698"/>
        <dbReference type="Rhea" id="RHEA-COMP:10700"/>
        <dbReference type="ChEBI" id="CHEBI:15377"/>
        <dbReference type="ChEBI" id="CHEBI:29950"/>
        <dbReference type="ChEBI" id="CHEBI:50058"/>
        <dbReference type="ChEBI" id="CHEBI:57930"/>
        <dbReference type="ChEBI" id="CHEBI:73316"/>
        <dbReference type="EC" id="1.17.4.1"/>
    </reaction>
</comment>
<dbReference type="SUPFAM" id="SSF55608">
    <property type="entry name" value="Homing endonucleases"/>
    <property type="match status" value="1"/>
</dbReference>
<dbReference type="GO" id="GO:0071897">
    <property type="term" value="P:DNA biosynthetic process"/>
    <property type="evidence" value="ECO:0007669"/>
    <property type="project" value="UniProtKB-KW"/>
</dbReference>
<dbReference type="InterPro" id="IPR013344">
    <property type="entry name" value="RNR_NrdJ/NrdZ"/>
</dbReference>
<evidence type="ECO:0000256" key="16">
    <source>
        <dbReference type="SAM" id="MobiDB-lite"/>
    </source>
</evidence>
<dbReference type="InterPro" id="IPR003586">
    <property type="entry name" value="Hint_dom_C"/>
</dbReference>
<keyword evidence="10 15" id="KW-0560">Oxidoreductase</keyword>
<dbReference type="GO" id="GO:0000166">
    <property type="term" value="F:nucleotide binding"/>
    <property type="evidence" value="ECO:0007669"/>
    <property type="project" value="UniProtKB-KW"/>
</dbReference>
<dbReference type="SMART" id="SM00306">
    <property type="entry name" value="HintN"/>
    <property type="match status" value="1"/>
</dbReference>
<dbReference type="EMBL" id="CADCVQ010000055">
    <property type="protein sequence ID" value="CAA9487597.1"/>
    <property type="molecule type" value="Genomic_DNA"/>
</dbReference>
<dbReference type="InterPro" id="IPR006142">
    <property type="entry name" value="INTEIN"/>
</dbReference>
<proteinExistence type="inferred from homology"/>
<feature type="domain" description="DOD-type homing endonuclease" evidence="17">
    <location>
        <begin position="286"/>
        <end position="436"/>
    </location>
</feature>
<dbReference type="Pfam" id="PF12637">
    <property type="entry name" value="TSCPD"/>
    <property type="match status" value="1"/>
</dbReference>
<dbReference type="SUPFAM" id="SSF51998">
    <property type="entry name" value="PFL-like glycyl radical enzymes"/>
    <property type="match status" value="1"/>
</dbReference>
<dbReference type="PRINTS" id="PR01183">
    <property type="entry name" value="RIBORDTASEM1"/>
</dbReference>
<evidence type="ECO:0000256" key="7">
    <source>
        <dbReference type="ARBA" id="ARBA00022741"/>
    </source>
</evidence>
<dbReference type="Pfam" id="PF02867">
    <property type="entry name" value="Ribonuc_red_lgC"/>
    <property type="match status" value="1"/>
</dbReference>
<dbReference type="CDD" id="cd02888">
    <property type="entry name" value="RNR_II_dimer"/>
    <property type="match status" value="1"/>
</dbReference>
<dbReference type="InterPro" id="IPR003587">
    <property type="entry name" value="Hint_dom_N"/>
</dbReference>
<evidence type="ECO:0000256" key="15">
    <source>
        <dbReference type="RuleBase" id="RU364064"/>
    </source>
</evidence>
<dbReference type="NCBIfam" id="TIGR02504">
    <property type="entry name" value="NrdJ_Z"/>
    <property type="match status" value="1"/>
</dbReference>
<keyword evidence="8" id="KW-0068">Autocatalytic cleavage</keyword>
<dbReference type="InterPro" id="IPR036844">
    <property type="entry name" value="Hint_dom_sf"/>
</dbReference>
<dbReference type="Gene3D" id="3.20.70.20">
    <property type="match status" value="2"/>
</dbReference>
<dbReference type="InterPro" id="IPR000788">
    <property type="entry name" value="RNR_lg_C"/>
</dbReference>
<evidence type="ECO:0000256" key="10">
    <source>
        <dbReference type="ARBA" id="ARBA00023002"/>
    </source>
</evidence>
<dbReference type="GO" id="GO:0004748">
    <property type="term" value="F:ribonucleoside-diphosphate reductase activity, thioredoxin disulfide as acceptor"/>
    <property type="evidence" value="ECO:0007669"/>
    <property type="project" value="UniProtKB-EC"/>
</dbReference>
<evidence type="ECO:0000256" key="12">
    <source>
        <dbReference type="ARBA" id="ARBA00023285"/>
    </source>
</evidence>
<dbReference type="PROSITE" id="PS50819">
    <property type="entry name" value="INTEIN_ENDONUCLEASE"/>
    <property type="match status" value="1"/>
</dbReference>
<evidence type="ECO:0000256" key="8">
    <source>
        <dbReference type="ARBA" id="ARBA00022813"/>
    </source>
</evidence>
<dbReference type="PRINTS" id="PR00379">
    <property type="entry name" value="INTEIN"/>
</dbReference>
<comment type="function">
    <text evidence="13 15">Catalyzes the reduction of ribonucleotides to deoxyribonucleotides. May function to provide a pool of deoxyribonucleotide precursors for DNA repair during oxygen limitation and/or for immediate growth after restoration of oxygen.</text>
</comment>
<dbReference type="GO" id="GO:0050897">
    <property type="term" value="F:cobalt ion binding"/>
    <property type="evidence" value="ECO:0007669"/>
    <property type="project" value="InterPro"/>
</dbReference>
<dbReference type="PANTHER" id="PTHR43371">
    <property type="entry name" value="VITAMIN B12-DEPENDENT RIBONUCLEOTIDE REDUCTASE"/>
    <property type="match status" value="1"/>
</dbReference>
<dbReference type="SUPFAM" id="SSF51294">
    <property type="entry name" value="Hedgehog/intein (Hint) domain"/>
    <property type="match status" value="1"/>
</dbReference>
<evidence type="ECO:0000256" key="5">
    <source>
        <dbReference type="ARBA" id="ARBA00022628"/>
    </source>
</evidence>
<evidence type="ECO:0000256" key="3">
    <source>
        <dbReference type="ARBA" id="ARBA00012274"/>
    </source>
</evidence>
<dbReference type="Pfam" id="PF08471">
    <property type="entry name" value="Ribonuc_red_2_N"/>
    <property type="match status" value="1"/>
</dbReference>
<keyword evidence="7 15" id="KW-0547">Nucleotide-binding</keyword>
<dbReference type="InterPro" id="IPR006141">
    <property type="entry name" value="Intein_N"/>
</dbReference>
<dbReference type="InterPro" id="IPR013678">
    <property type="entry name" value="RNR_2_N"/>
</dbReference>
<dbReference type="SMART" id="SM00305">
    <property type="entry name" value="HintC"/>
    <property type="match status" value="1"/>
</dbReference>
<feature type="compositionally biased region" description="Polar residues" evidence="16">
    <location>
        <begin position="1287"/>
        <end position="1296"/>
    </location>
</feature>
<comment type="cofactor">
    <cofactor evidence="1 15">
        <name>adenosylcob(III)alamin</name>
        <dbReference type="ChEBI" id="CHEBI:18408"/>
    </cofactor>
</comment>
<dbReference type="InterPro" id="IPR004042">
    <property type="entry name" value="Intein_endonuc_central"/>
</dbReference>
<dbReference type="NCBIfam" id="NF005122">
    <property type="entry name" value="PRK06556.1"/>
    <property type="match status" value="1"/>
</dbReference>
<keyword evidence="6 15" id="KW-0237">DNA synthesis</keyword>
<name>A0A6J4S2C4_9ACTN</name>
<evidence type="ECO:0000256" key="9">
    <source>
        <dbReference type="ARBA" id="ARBA00023000"/>
    </source>
</evidence>
<evidence type="ECO:0000256" key="4">
    <source>
        <dbReference type="ARBA" id="ARBA00014409"/>
    </source>
</evidence>
<dbReference type="InterPro" id="IPR030934">
    <property type="entry name" value="Intein_C"/>
</dbReference>
<dbReference type="InterPro" id="IPR050862">
    <property type="entry name" value="RdRp_reductase_class-2"/>
</dbReference>
<keyword evidence="12 15" id="KW-0170">Cobalt</keyword>
<dbReference type="GO" id="GO:0004519">
    <property type="term" value="F:endonuclease activity"/>
    <property type="evidence" value="ECO:0007669"/>
    <property type="project" value="InterPro"/>
</dbReference>
<reference evidence="18" key="1">
    <citation type="submission" date="2020-02" db="EMBL/GenBank/DDBJ databases">
        <authorList>
            <person name="Meier V. D."/>
        </authorList>
    </citation>
    <scope>NUCLEOTIDE SEQUENCE</scope>
    <source>
        <strain evidence="18">AVDCRST_MAG67</strain>
    </source>
</reference>
<evidence type="ECO:0000256" key="6">
    <source>
        <dbReference type="ARBA" id="ARBA00022634"/>
    </source>
</evidence>
<evidence type="ECO:0000313" key="18">
    <source>
        <dbReference type="EMBL" id="CAA9487597.1"/>
    </source>
</evidence>
<gene>
    <name evidence="18" type="ORF">AVDCRST_MAG67-1146</name>
</gene>
<feature type="compositionally biased region" description="Polar residues" evidence="16">
    <location>
        <begin position="1266"/>
        <end position="1275"/>
    </location>
</feature>
<comment type="similarity">
    <text evidence="2 15">Belongs to the ribonucleoside diphosphate reductase class-2 family.</text>
</comment>
<dbReference type="CDD" id="cd00081">
    <property type="entry name" value="Hint"/>
    <property type="match status" value="1"/>
</dbReference>
<dbReference type="InterPro" id="IPR004860">
    <property type="entry name" value="LAGLIDADG_dom"/>
</dbReference>
<dbReference type="Gene3D" id="2.170.16.10">
    <property type="entry name" value="Hedgehog/Intein (Hint) domain"/>
    <property type="match status" value="1"/>
</dbReference>
<dbReference type="PROSITE" id="PS50818">
    <property type="entry name" value="INTEIN_C_TER"/>
    <property type="match status" value="1"/>
</dbReference>
<sequence length="1350" mass="147356">MARTSQTPLETDMKPGEALSVSRLFTKPGVDPFETVQWELREARIGHGDRVAFEQRGVEFPATWSQNATNIVSQKYFRGQLDSPAREYSVKQMIGRVAGTIADWGRARGYFATVEDGDTFQAELSYVLLHQMAAFNSPVWFNVGFEESPQCSACQPYDALISTPEGMVPIGEIVAHDLVGREVYDAGGVTRVIATQANGVKPVFRVRLRNGSFVEATADHVVKAVRERRTEPRWLRVDELQVGMRMHLHPHRAKVAAPALVAAGARSAGDDEPASVDQLRVSEAALAGWLQADGFVGQYERGTNRSLTIEFQVASDDERTWVEQHLDVVFPGVHRKVRDADTLEIPVQRIRLYGELLREFVERHELLARGTDIRVPAALWTSSHEAIAAYLRSIFQADGFVTVTRERGCENARVGFSVIGERWTEDVQILLGVLGIYSRRTHKAEKRLDRHDLHELAISIGSERARFAELVGFVDARKQGKLLESLGLRNPKRCPDLREEEVVTIEPLGEMEVYDIQTESGEYLCNNVAVHNCFILSVEDTMESILDWNTKEGKIFLGGSGSGINLSNIRGSMEPLAKGGTASGPVSFMRGADSWAGTIKSGGKTRRAAKMVVLDIDHPDIREFIWCKAKEEKKAAALRDAGFDMSIDGEGFRSIQYQNANNSVRLTDDFMRAVQNDEPWHLIARTTGEPVGDPIPARELMRDIAEAAWQCADPGVQYDTTINQWHTCPVSGRINASNPCSEYMHVDDSACNLASLNLMKFRRPDGSLDVDSFEHAVDVMFLAQEIIVGPSSYPTEQIAVNARAFRQLGLGYANLGAYLMSNGMAYDSDKGRATAAAITSLMTGRAYLGSARIAAAIGPYEHYDENREAHNSVMRMHRDASYAIPDSATTDTALLDAARAVWEDAVVAGEGHGYRNAQVSVLAPTGTISFLMDCDTTGVEPDFSLVKFKELVGGGQMTIVNQTIPMALRTLGYGEEQIEQIEAHINEHATIVGAPGLLDEHLSVFDVAVGERAISHMGHIKMMGAVQPFISGAISKTVNLPHDASVEDIADAYIQAWNVGVKALAIYRDGSKTAQALRTDAQEGKSVGGDAAPTIVVEGYSQEQVDELIEGAVASARKKAIAEAGPKRNRMPRERQSITHKFSIAGHEGYITAGMYEDGTVGEIFLTDIGKEGSTLRGMMNAFATSISIALQYGVPLDTLVEKFSYMRFEPEGITQNPEIPFAKSMPDYIMRWLASRFLDTDTQEELGILTPEVRARKMAEDAGTSAPSSDTTRPANGGNGGATKPVATTSTQPATTRAAAEAMTDTPPVVPARMKGLDLGPACAQCGGMMQRTGSCYTCSSCGNNTGCG</sequence>
<accession>A0A6J4S2C4</accession>
<protein>
    <recommendedName>
        <fullName evidence="4 15">Vitamin B12-dependent ribonucleotide reductase</fullName>
        <ecNumber evidence="3 15">1.17.4.1</ecNumber>
    </recommendedName>
</protein>
<dbReference type="Pfam" id="PF14528">
    <property type="entry name" value="LAGLIDADG_3"/>
    <property type="match status" value="1"/>
</dbReference>